<protein>
    <submittedName>
        <fullName evidence="1">Uncharacterized protein</fullName>
    </submittedName>
</protein>
<evidence type="ECO:0000313" key="1">
    <source>
        <dbReference type="EMBL" id="AHF26295.1"/>
    </source>
</evidence>
<sequence length="68" mass="7224">MDLGGLRVGDTLPVTLDTDESRVLTGTVTEISALGVTRQNAAYYTVHLTVEGAELMLGQSASVYLPKK</sequence>
<proteinExistence type="predicted"/>
<organism evidence="1">
    <name type="scientific">uncultured bacterium Contig1777_n_1791_cl</name>
    <dbReference type="NCBI Taxonomy" id="1393515"/>
    <lineage>
        <taxon>Bacteria</taxon>
        <taxon>environmental samples</taxon>
    </lineage>
</organism>
<name>W0FT42_9BACT</name>
<accession>W0FT42</accession>
<reference evidence="1" key="1">
    <citation type="journal article" date="2013" name="PLoS ONE">
        <title>Metagenomic insights into the carbohydrate-active enzymes carried by the microorganisms adhering to solid digesta in the rumen of cows.</title>
        <authorList>
            <person name="Wang L."/>
            <person name="Hatem A."/>
            <person name="Catalyurek U.V."/>
            <person name="Morrison M."/>
            <person name="Yu Z."/>
        </authorList>
    </citation>
    <scope>NUCLEOTIDE SEQUENCE</scope>
</reference>
<dbReference type="Gene3D" id="2.40.30.170">
    <property type="match status" value="1"/>
</dbReference>
<dbReference type="EMBL" id="KC246874">
    <property type="protein sequence ID" value="AHF26295.1"/>
    <property type="molecule type" value="Genomic_DNA"/>
</dbReference>
<dbReference type="AlphaFoldDB" id="W0FT42"/>